<dbReference type="NCBIfam" id="TIGR01352">
    <property type="entry name" value="tonB_Cterm"/>
    <property type="match status" value="1"/>
</dbReference>
<dbReference type="InterPro" id="IPR037682">
    <property type="entry name" value="TonB_C"/>
</dbReference>
<evidence type="ECO:0000313" key="8">
    <source>
        <dbReference type="Proteomes" id="UP001481413"/>
    </source>
</evidence>
<keyword evidence="2 5" id="KW-0812">Transmembrane</keyword>
<evidence type="ECO:0000256" key="4">
    <source>
        <dbReference type="ARBA" id="ARBA00023136"/>
    </source>
</evidence>
<name>A0ABQ0A2J8_9GAMM</name>
<keyword evidence="4 5" id="KW-0472">Membrane</keyword>
<accession>A0ABQ0A2J8</accession>
<feature type="transmembrane region" description="Helical" evidence="5">
    <location>
        <begin position="12"/>
        <end position="32"/>
    </location>
</feature>
<dbReference type="Gene3D" id="3.30.1150.10">
    <property type="match status" value="1"/>
</dbReference>
<dbReference type="SUPFAM" id="SSF74653">
    <property type="entry name" value="TolA/TonB C-terminal domain"/>
    <property type="match status" value="1"/>
</dbReference>
<gene>
    <name evidence="7" type="ORF">NBRC116585_27490</name>
</gene>
<evidence type="ECO:0000256" key="1">
    <source>
        <dbReference type="ARBA" id="ARBA00004167"/>
    </source>
</evidence>
<reference evidence="7 8" key="1">
    <citation type="submission" date="2024-04" db="EMBL/GenBank/DDBJ databases">
        <title>Draft genome sequence of Thalassolituus maritimus NBRC 116585.</title>
        <authorList>
            <person name="Miyakawa T."/>
            <person name="Kusuya Y."/>
            <person name="Miura T."/>
        </authorList>
    </citation>
    <scope>NUCLEOTIDE SEQUENCE [LARGE SCALE GENOMIC DNA]</scope>
    <source>
        <strain evidence="7 8">5NW40-0001</strain>
    </source>
</reference>
<dbReference type="EMBL" id="BAABWH010000009">
    <property type="protein sequence ID" value="GAA6146631.1"/>
    <property type="molecule type" value="Genomic_DNA"/>
</dbReference>
<dbReference type="Proteomes" id="UP001481413">
    <property type="component" value="Unassembled WGS sequence"/>
</dbReference>
<comment type="caution">
    <text evidence="7">The sequence shown here is derived from an EMBL/GenBank/DDBJ whole genome shotgun (WGS) entry which is preliminary data.</text>
</comment>
<evidence type="ECO:0000256" key="3">
    <source>
        <dbReference type="ARBA" id="ARBA00022989"/>
    </source>
</evidence>
<dbReference type="InterPro" id="IPR006260">
    <property type="entry name" value="TonB/TolA_C"/>
</dbReference>
<organism evidence="7 8">
    <name type="scientific">Thalassolituus maritimus</name>
    <dbReference type="NCBI Taxonomy" id="484498"/>
    <lineage>
        <taxon>Bacteria</taxon>
        <taxon>Pseudomonadati</taxon>
        <taxon>Pseudomonadota</taxon>
        <taxon>Gammaproteobacteria</taxon>
        <taxon>Oceanospirillales</taxon>
        <taxon>Oceanospirillaceae</taxon>
        <taxon>Thalassolituus</taxon>
    </lineage>
</organism>
<feature type="domain" description="TonB C-terminal" evidence="6">
    <location>
        <begin position="220"/>
        <end position="273"/>
    </location>
</feature>
<comment type="subcellular location">
    <subcellularLocation>
        <location evidence="1">Membrane</location>
        <topology evidence="1">Single-pass membrane protein</topology>
    </subcellularLocation>
</comment>
<sequence length="294" mass="32805">MSAQTVSSNDRLMFAIFIALMLHAMVVLGISFTAEESPAFSSTLDVTLAGYRSNEAPEDADFLAQENQQGSGTLEEAKIQTTDVEAEFHANTIRENVREEQMPSAPRERDTEHTQVVTTLQSPDKVAQQINEDTIPAPDLPDGPQKSLLERSREIQSLMAALDWDQQQYAKMPNTKTLTATSAKKASDAYYLDQWRRQVERTGSASFPTEANTCSLGSCDMRLAVVLLPNGRIHKIEILKSSGRQTLDQATIELVRRSAPFAPFTPEMLAEKIDLLEIIRTWTFKDNNYYPGSN</sequence>
<protein>
    <submittedName>
        <fullName evidence="7">Energy transducer TonB</fullName>
    </submittedName>
</protein>
<dbReference type="RefSeq" id="WP_353295851.1">
    <property type="nucleotide sequence ID" value="NZ_BAABWH010000009.1"/>
</dbReference>
<evidence type="ECO:0000313" key="7">
    <source>
        <dbReference type="EMBL" id="GAA6146631.1"/>
    </source>
</evidence>
<proteinExistence type="predicted"/>
<keyword evidence="3 5" id="KW-1133">Transmembrane helix</keyword>
<dbReference type="Pfam" id="PF03544">
    <property type="entry name" value="TonB_C"/>
    <property type="match status" value="1"/>
</dbReference>
<evidence type="ECO:0000259" key="6">
    <source>
        <dbReference type="Pfam" id="PF03544"/>
    </source>
</evidence>
<evidence type="ECO:0000256" key="5">
    <source>
        <dbReference type="SAM" id="Phobius"/>
    </source>
</evidence>
<keyword evidence="8" id="KW-1185">Reference proteome</keyword>
<evidence type="ECO:0000256" key="2">
    <source>
        <dbReference type="ARBA" id="ARBA00022692"/>
    </source>
</evidence>